<evidence type="ECO:0000313" key="13">
    <source>
        <dbReference type="WBParaSite" id="NBR_0002099801-mRNA-1"/>
    </source>
</evidence>
<keyword evidence="12" id="KW-1185">Reference proteome</keyword>
<keyword evidence="4" id="KW-0328">Glycosyltransferase</keyword>
<evidence type="ECO:0000256" key="3">
    <source>
        <dbReference type="ARBA" id="ARBA00012544"/>
    </source>
</evidence>
<evidence type="ECO:0000256" key="1">
    <source>
        <dbReference type="ARBA" id="ARBA00004167"/>
    </source>
</evidence>
<keyword evidence="6" id="KW-0812">Transmembrane</keyword>
<dbReference type="SUPFAM" id="SSF53756">
    <property type="entry name" value="UDP-Glycosyltransferase/glycogen phosphorylase"/>
    <property type="match status" value="1"/>
</dbReference>
<dbReference type="Gene3D" id="3.40.50.2000">
    <property type="entry name" value="Glycogen Phosphorylase B"/>
    <property type="match status" value="1"/>
</dbReference>
<sequence>MPNVTFIWKFEDDKLYRAASYPNVHLCSWIPQTALLNDARLSLFITHGGIASTNEVAYSGKPAILVPIFGDQDRNAQMLVRHGGALLLQKASLSRTEELRAALMEVLHNDRLDDRKLLVGNFTEKSGELHFSCKETLAIIPEFCNFYGTLLQKYAKNARRLSEQLAQQPISPNELLLRHAEFAAR</sequence>
<dbReference type="GO" id="GO:0015020">
    <property type="term" value="F:glucuronosyltransferase activity"/>
    <property type="evidence" value="ECO:0007669"/>
    <property type="project" value="UniProtKB-EC"/>
</dbReference>
<dbReference type="Proteomes" id="UP000271162">
    <property type="component" value="Unassembled WGS sequence"/>
</dbReference>
<keyword evidence="7" id="KW-0732">Signal</keyword>
<dbReference type="Pfam" id="PF00201">
    <property type="entry name" value="UDPGT"/>
    <property type="match status" value="1"/>
</dbReference>
<accession>A0A0N4YUS6</accession>
<dbReference type="InterPro" id="IPR050271">
    <property type="entry name" value="UDP-glycosyltransferase"/>
</dbReference>
<dbReference type="GO" id="GO:0016020">
    <property type="term" value="C:membrane"/>
    <property type="evidence" value="ECO:0007669"/>
    <property type="project" value="UniProtKB-SubCell"/>
</dbReference>
<reference evidence="11 12" key="2">
    <citation type="submission" date="2018-11" db="EMBL/GenBank/DDBJ databases">
        <authorList>
            <consortium name="Pathogen Informatics"/>
        </authorList>
    </citation>
    <scope>NUCLEOTIDE SEQUENCE [LARGE SCALE GENOMIC DNA]</scope>
</reference>
<gene>
    <name evidence="11" type="ORF">NBR_LOCUS20999</name>
</gene>
<dbReference type="FunFam" id="3.40.50.2000:FF:000038">
    <property type="entry name" value="UDP-GlucuronosylTransferase"/>
    <property type="match status" value="1"/>
</dbReference>
<evidence type="ECO:0000313" key="11">
    <source>
        <dbReference type="EMBL" id="VDL84737.1"/>
    </source>
</evidence>
<name>A0A0N4YUS6_NIPBR</name>
<evidence type="ECO:0000256" key="9">
    <source>
        <dbReference type="ARBA" id="ARBA00023136"/>
    </source>
</evidence>
<proteinExistence type="inferred from homology"/>
<protein>
    <recommendedName>
        <fullName evidence="3">glucuronosyltransferase</fullName>
        <ecNumber evidence="3">2.4.1.17</ecNumber>
    </recommendedName>
</protein>
<organism evidence="13">
    <name type="scientific">Nippostrongylus brasiliensis</name>
    <name type="common">Rat hookworm</name>
    <dbReference type="NCBI Taxonomy" id="27835"/>
    <lineage>
        <taxon>Eukaryota</taxon>
        <taxon>Metazoa</taxon>
        <taxon>Ecdysozoa</taxon>
        <taxon>Nematoda</taxon>
        <taxon>Chromadorea</taxon>
        <taxon>Rhabditida</taxon>
        <taxon>Rhabditina</taxon>
        <taxon>Rhabditomorpha</taxon>
        <taxon>Strongyloidea</taxon>
        <taxon>Heligmosomidae</taxon>
        <taxon>Nippostrongylus</taxon>
    </lineage>
</organism>
<dbReference type="EMBL" id="UYSL01025773">
    <property type="protein sequence ID" value="VDL84737.1"/>
    <property type="molecule type" value="Genomic_DNA"/>
</dbReference>
<evidence type="ECO:0000256" key="2">
    <source>
        <dbReference type="ARBA" id="ARBA00009995"/>
    </source>
</evidence>
<reference evidence="13" key="1">
    <citation type="submission" date="2017-02" db="UniProtKB">
        <authorList>
            <consortium name="WormBaseParasite"/>
        </authorList>
    </citation>
    <scope>IDENTIFICATION</scope>
</reference>
<dbReference type="CDD" id="cd03784">
    <property type="entry name" value="GT1_Gtf-like"/>
    <property type="match status" value="1"/>
</dbReference>
<dbReference type="OMA" id="ELHFSCK"/>
<comment type="catalytic activity">
    <reaction evidence="10">
        <text>glucuronate acceptor + UDP-alpha-D-glucuronate = acceptor beta-D-glucuronoside + UDP + H(+)</text>
        <dbReference type="Rhea" id="RHEA:21032"/>
        <dbReference type="ChEBI" id="CHEBI:15378"/>
        <dbReference type="ChEBI" id="CHEBI:58052"/>
        <dbReference type="ChEBI" id="CHEBI:58223"/>
        <dbReference type="ChEBI" id="CHEBI:132367"/>
        <dbReference type="ChEBI" id="CHEBI:132368"/>
        <dbReference type="EC" id="2.4.1.17"/>
    </reaction>
</comment>
<dbReference type="WBParaSite" id="NBR_0002099801-mRNA-1">
    <property type="protein sequence ID" value="NBR_0002099801-mRNA-1"/>
    <property type="gene ID" value="NBR_0002099801"/>
</dbReference>
<evidence type="ECO:0000256" key="6">
    <source>
        <dbReference type="ARBA" id="ARBA00022692"/>
    </source>
</evidence>
<keyword evidence="5" id="KW-0808">Transferase</keyword>
<evidence type="ECO:0000256" key="7">
    <source>
        <dbReference type="ARBA" id="ARBA00022729"/>
    </source>
</evidence>
<dbReference type="InterPro" id="IPR002213">
    <property type="entry name" value="UDP_glucos_trans"/>
</dbReference>
<evidence type="ECO:0000256" key="8">
    <source>
        <dbReference type="ARBA" id="ARBA00022989"/>
    </source>
</evidence>
<evidence type="ECO:0000313" key="12">
    <source>
        <dbReference type="Proteomes" id="UP000271162"/>
    </source>
</evidence>
<dbReference type="EC" id="2.4.1.17" evidence="3"/>
<comment type="subcellular location">
    <subcellularLocation>
        <location evidence="1">Membrane</location>
        <topology evidence="1">Single-pass membrane protein</topology>
    </subcellularLocation>
</comment>
<dbReference type="STRING" id="27835.A0A0N4YUS6"/>
<evidence type="ECO:0000256" key="5">
    <source>
        <dbReference type="ARBA" id="ARBA00022679"/>
    </source>
</evidence>
<dbReference type="PANTHER" id="PTHR48043">
    <property type="entry name" value="EG:EG0003.4 PROTEIN-RELATED"/>
    <property type="match status" value="1"/>
</dbReference>
<keyword evidence="9" id="KW-0472">Membrane</keyword>
<comment type="similarity">
    <text evidence="2">Belongs to the UDP-glycosyltransferase family.</text>
</comment>
<evidence type="ECO:0000256" key="4">
    <source>
        <dbReference type="ARBA" id="ARBA00022676"/>
    </source>
</evidence>
<dbReference type="PANTHER" id="PTHR48043:SF23">
    <property type="entry name" value="UDP-GLUCURONOSYLTRANSFERASE"/>
    <property type="match status" value="1"/>
</dbReference>
<keyword evidence="8" id="KW-1133">Transmembrane helix</keyword>
<dbReference type="AlphaFoldDB" id="A0A0N4YUS6"/>
<evidence type="ECO:0000256" key="10">
    <source>
        <dbReference type="ARBA" id="ARBA00047475"/>
    </source>
</evidence>